<dbReference type="Pfam" id="PF00125">
    <property type="entry name" value="Histone"/>
    <property type="match status" value="1"/>
</dbReference>
<dbReference type="GO" id="GO:0005634">
    <property type="term" value="C:nucleus"/>
    <property type="evidence" value="ECO:0007669"/>
    <property type="project" value="UniProtKB-ARBA"/>
</dbReference>
<sequence length="118" mass="13734">MKQTPLKNKNAQPAKISQKLRLKKKQNRQTFMSHIHKVLQTIHPQLSISKNALEVVNQIIFDIFEKIMQEVSILIKLNNIKTLRAREILTAVRLLFSGDLARHAVSEGVLAVQRYRYY</sequence>
<dbReference type="InterPro" id="IPR000558">
    <property type="entry name" value="Histone_H2B"/>
</dbReference>
<feature type="domain" description="Core Histone H2A/H2B/H3" evidence="2">
    <location>
        <begin position="21"/>
        <end position="94"/>
    </location>
</feature>
<evidence type="ECO:0000256" key="1">
    <source>
        <dbReference type="ARBA" id="ARBA00006846"/>
    </source>
</evidence>
<dbReference type="Proteomes" id="UP000692954">
    <property type="component" value="Unassembled WGS sequence"/>
</dbReference>
<dbReference type="CDD" id="cd22910">
    <property type="entry name" value="HFD_H2B"/>
    <property type="match status" value="1"/>
</dbReference>
<evidence type="ECO:0000259" key="2">
    <source>
        <dbReference type="Pfam" id="PF00125"/>
    </source>
</evidence>
<proteinExistence type="inferred from homology"/>
<dbReference type="InterPro" id="IPR007125">
    <property type="entry name" value="H2A/H2B/H3"/>
</dbReference>
<name>A0A8S1RJM3_9CILI</name>
<protein>
    <recommendedName>
        <fullName evidence="2">Core Histone H2A/H2B/H3 domain-containing protein</fullName>
    </recommendedName>
</protein>
<dbReference type="OrthoDB" id="305527at2759"/>
<dbReference type="SMART" id="SM00427">
    <property type="entry name" value="H2B"/>
    <property type="match status" value="1"/>
</dbReference>
<evidence type="ECO:0000313" key="3">
    <source>
        <dbReference type="EMBL" id="CAD8128426.1"/>
    </source>
</evidence>
<organism evidence="3 4">
    <name type="scientific">Paramecium sonneborni</name>
    <dbReference type="NCBI Taxonomy" id="65129"/>
    <lineage>
        <taxon>Eukaryota</taxon>
        <taxon>Sar</taxon>
        <taxon>Alveolata</taxon>
        <taxon>Ciliophora</taxon>
        <taxon>Intramacronucleata</taxon>
        <taxon>Oligohymenophorea</taxon>
        <taxon>Peniculida</taxon>
        <taxon>Parameciidae</taxon>
        <taxon>Paramecium</taxon>
    </lineage>
</organism>
<dbReference type="AlphaFoldDB" id="A0A8S1RJM3"/>
<dbReference type="FunFam" id="1.10.20.10:FF:000043">
    <property type="entry name" value="Histone H2B"/>
    <property type="match status" value="1"/>
</dbReference>
<reference evidence="3" key="1">
    <citation type="submission" date="2021-01" db="EMBL/GenBank/DDBJ databases">
        <authorList>
            <consortium name="Genoscope - CEA"/>
            <person name="William W."/>
        </authorList>
    </citation>
    <scope>NUCLEOTIDE SEQUENCE</scope>
</reference>
<dbReference type="GO" id="GO:0030527">
    <property type="term" value="F:structural constituent of chromatin"/>
    <property type="evidence" value="ECO:0007669"/>
    <property type="project" value="InterPro"/>
</dbReference>
<dbReference type="PANTHER" id="PTHR23428">
    <property type="entry name" value="HISTONE H2B"/>
    <property type="match status" value="1"/>
</dbReference>
<dbReference type="EMBL" id="CAJJDN010000188">
    <property type="protein sequence ID" value="CAD8128426.1"/>
    <property type="molecule type" value="Genomic_DNA"/>
</dbReference>
<keyword evidence="4" id="KW-1185">Reference proteome</keyword>
<comment type="similarity">
    <text evidence="1">Belongs to the histone H2B family.</text>
</comment>
<evidence type="ECO:0000313" key="4">
    <source>
        <dbReference type="Proteomes" id="UP000692954"/>
    </source>
</evidence>
<dbReference type="GO" id="GO:0003677">
    <property type="term" value="F:DNA binding"/>
    <property type="evidence" value="ECO:0007669"/>
    <property type="project" value="InterPro"/>
</dbReference>
<comment type="caution">
    <text evidence="3">The sequence shown here is derived from an EMBL/GenBank/DDBJ whole genome shotgun (WGS) entry which is preliminary data.</text>
</comment>
<gene>
    <name evidence="3" type="ORF">PSON_ATCC_30995.1.T1880061</name>
</gene>
<accession>A0A8S1RJM3</accession>
<dbReference type="GO" id="GO:0000786">
    <property type="term" value="C:nucleosome"/>
    <property type="evidence" value="ECO:0007669"/>
    <property type="project" value="InterPro"/>
</dbReference>